<protein>
    <submittedName>
        <fullName evidence="2">IS91 family transposase</fullName>
    </submittedName>
</protein>
<dbReference type="InterPro" id="IPR026889">
    <property type="entry name" value="Zn_Tnp"/>
</dbReference>
<proteinExistence type="predicted"/>
<dbReference type="EMBL" id="RHHR01000007">
    <property type="protein sequence ID" value="RNB76433.1"/>
    <property type="molecule type" value="Genomic_DNA"/>
</dbReference>
<gene>
    <name evidence="2" type="ORF">EDM52_02725</name>
</gene>
<sequence>METNILKQIFIDHWNPFVKKYGERIRPSVLKEVQKFLNCGNPKNGFKLFVCEGCHHTKRVPFRCKGRFCTTCSCGETEEWSR</sequence>
<evidence type="ECO:0000313" key="2">
    <source>
        <dbReference type="EMBL" id="RNB76433.1"/>
    </source>
</evidence>
<organism evidence="2 3">
    <name type="scientific">Brevibacillus invocatus</name>
    <dbReference type="NCBI Taxonomy" id="173959"/>
    <lineage>
        <taxon>Bacteria</taxon>
        <taxon>Bacillati</taxon>
        <taxon>Bacillota</taxon>
        <taxon>Bacilli</taxon>
        <taxon>Bacillales</taxon>
        <taxon>Paenibacillaceae</taxon>
        <taxon>Brevibacillus</taxon>
    </lineage>
</organism>
<keyword evidence="3" id="KW-1185">Reference proteome</keyword>
<comment type="caution">
    <text evidence="2">The sequence shown here is derived from an EMBL/GenBank/DDBJ whole genome shotgun (WGS) entry which is preliminary data.</text>
</comment>
<reference evidence="2 3" key="1">
    <citation type="submission" date="2018-10" db="EMBL/GenBank/DDBJ databases">
        <title>Phylogenomics of Brevibacillus.</title>
        <authorList>
            <person name="Dunlap C."/>
        </authorList>
    </citation>
    <scope>NUCLEOTIDE SEQUENCE [LARGE SCALE GENOMIC DNA]</scope>
    <source>
        <strain evidence="2 3">JCM 12215</strain>
    </source>
</reference>
<evidence type="ECO:0000313" key="3">
    <source>
        <dbReference type="Proteomes" id="UP000282028"/>
    </source>
</evidence>
<dbReference type="Pfam" id="PF14319">
    <property type="entry name" value="Zn_Tnp_IS91"/>
    <property type="match status" value="1"/>
</dbReference>
<feature type="domain" description="Transposase zinc-binding" evidence="1">
    <location>
        <begin position="9"/>
        <end position="81"/>
    </location>
</feature>
<dbReference type="RefSeq" id="WP_183184797.1">
    <property type="nucleotide sequence ID" value="NZ_RHHR01000007.1"/>
</dbReference>
<accession>A0A3M8CLC7</accession>
<evidence type="ECO:0000259" key="1">
    <source>
        <dbReference type="Pfam" id="PF14319"/>
    </source>
</evidence>
<dbReference type="AlphaFoldDB" id="A0A3M8CLC7"/>
<name>A0A3M8CLC7_9BACL</name>
<feature type="non-terminal residue" evidence="2">
    <location>
        <position position="82"/>
    </location>
</feature>
<dbReference type="Proteomes" id="UP000282028">
    <property type="component" value="Unassembled WGS sequence"/>
</dbReference>